<dbReference type="RefSeq" id="WP_316070584.1">
    <property type="nucleotide sequence ID" value="NZ_JAVNWW010000002.1"/>
</dbReference>
<evidence type="ECO:0000313" key="1">
    <source>
        <dbReference type="EMBL" id="MDU0808852.1"/>
    </source>
</evidence>
<reference evidence="1 2" key="1">
    <citation type="submission" date="2023-09" db="EMBL/GenBank/DDBJ databases">
        <title>Aquirufa genomes.</title>
        <authorList>
            <person name="Pitt A."/>
        </authorList>
    </citation>
    <scope>NUCLEOTIDE SEQUENCE [LARGE SCALE GENOMIC DNA]</scope>
    <source>
        <strain evidence="1 2">LEOWEIH-7C</strain>
    </source>
</reference>
<accession>A0ABU3TSJ9</accession>
<keyword evidence="2" id="KW-1185">Reference proteome</keyword>
<gene>
    <name evidence="1" type="ORF">PQG45_07375</name>
</gene>
<name>A0ABU3TSJ9_9BACT</name>
<evidence type="ECO:0000313" key="2">
    <source>
        <dbReference type="Proteomes" id="UP001249959"/>
    </source>
</evidence>
<proteinExistence type="predicted"/>
<dbReference type="Proteomes" id="UP001249959">
    <property type="component" value="Unassembled WGS sequence"/>
</dbReference>
<protein>
    <recommendedName>
        <fullName evidence="3">CHRD domain-containing protein</fullName>
    </recommendedName>
</protein>
<organism evidence="1 2">
    <name type="scientific">Aquirufa regiilacus</name>
    <dbReference type="NCBI Taxonomy" id="3024868"/>
    <lineage>
        <taxon>Bacteria</taxon>
        <taxon>Pseudomonadati</taxon>
        <taxon>Bacteroidota</taxon>
        <taxon>Cytophagia</taxon>
        <taxon>Cytophagales</taxon>
        <taxon>Flectobacillaceae</taxon>
        <taxon>Aquirufa</taxon>
    </lineage>
</organism>
<sequence>MNKSTTGKFRFWRSVLSNPLSSGLVSLFRNPINFLYFGLFIFAVLINVEHSYSDAPKQSGYFSGSIEFDKQPAHTINTTKITANISRLGEEQILEITATSLNDSETVYTQIKNFKGEGTYFIPGDGSSSNIGNLIKDINDYQEKNNFYEATRPNGAGIANGVGRVNITTYSNNVIAGDLVLIGNNPAGQQAILGAAKFKVNLQP</sequence>
<comment type="caution">
    <text evidence="1">The sequence shown here is derived from an EMBL/GenBank/DDBJ whole genome shotgun (WGS) entry which is preliminary data.</text>
</comment>
<dbReference type="EMBL" id="JAVNWW010000002">
    <property type="protein sequence ID" value="MDU0808852.1"/>
    <property type="molecule type" value="Genomic_DNA"/>
</dbReference>
<evidence type="ECO:0008006" key="3">
    <source>
        <dbReference type="Google" id="ProtNLM"/>
    </source>
</evidence>